<gene>
    <name evidence="2" type="ORF">SAMN04488570_3241</name>
</gene>
<evidence type="ECO:0000256" key="1">
    <source>
        <dbReference type="SAM" id="SignalP"/>
    </source>
</evidence>
<dbReference type="AlphaFoldDB" id="A0A1H1WR30"/>
<keyword evidence="3" id="KW-1185">Reference proteome</keyword>
<name>A0A1H1WR30_9ACTN</name>
<accession>A0A1H1WR30</accession>
<evidence type="ECO:0008006" key="4">
    <source>
        <dbReference type="Google" id="ProtNLM"/>
    </source>
</evidence>
<keyword evidence="1" id="KW-0732">Signal</keyword>
<protein>
    <recommendedName>
        <fullName evidence="4">WD40-like Beta Propeller Repeat</fullName>
    </recommendedName>
</protein>
<sequence length="365" mass="38266">MNRTTVVAVAAAAVVGTVGGSLAATVRGDAPASAPAAARSAGSTPDSTRSAAPGSLLYLTDGVIHDGGTTVPFDRPGVPDQLARTANGWVVSMRADPPARGAGSLWVVLRSGTSYRLGQMPRWDLDTAAERVVGYDVQADHLSVWDVSNGDVTAGLAQPDTSLPPTPQFVGPDVLVQEDVDGQPATSLWTPGESRSRLVGVGMADLVASPDGQWLVGSVGPDGSASAEGGNSCLQVLPTPRQREVAESDDETSWWRTCDWRTAQQRGAFSPDSSRVLAIPSDSDGYGPGEVAVFETESRRRMVASFLLPQFTVRIDWADADHLYLTGTATADPESSRWWVKRCDLAGECEDVVTSTSRVVVGSGS</sequence>
<evidence type="ECO:0000313" key="3">
    <source>
        <dbReference type="Proteomes" id="UP000198859"/>
    </source>
</evidence>
<organism evidence="2 3">
    <name type="scientific">Nocardioides scoriae</name>
    <dbReference type="NCBI Taxonomy" id="642780"/>
    <lineage>
        <taxon>Bacteria</taxon>
        <taxon>Bacillati</taxon>
        <taxon>Actinomycetota</taxon>
        <taxon>Actinomycetes</taxon>
        <taxon>Propionibacteriales</taxon>
        <taxon>Nocardioidaceae</taxon>
        <taxon>Nocardioides</taxon>
    </lineage>
</organism>
<dbReference type="EMBL" id="LT629757">
    <property type="protein sequence ID" value="SDS99534.1"/>
    <property type="molecule type" value="Genomic_DNA"/>
</dbReference>
<evidence type="ECO:0000313" key="2">
    <source>
        <dbReference type="EMBL" id="SDS99534.1"/>
    </source>
</evidence>
<dbReference type="Proteomes" id="UP000198859">
    <property type="component" value="Chromosome I"/>
</dbReference>
<feature type="signal peptide" evidence="1">
    <location>
        <begin position="1"/>
        <end position="23"/>
    </location>
</feature>
<dbReference type="RefSeq" id="WP_091731774.1">
    <property type="nucleotide sequence ID" value="NZ_LT629757.1"/>
</dbReference>
<feature type="chain" id="PRO_5009264679" description="WD40-like Beta Propeller Repeat" evidence="1">
    <location>
        <begin position="24"/>
        <end position="365"/>
    </location>
</feature>
<proteinExistence type="predicted"/>
<reference evidence="3" key="1">
    <citation type="submission" date="2016-10" db="EMBL/GenBank/DDBJ databases">
        <authorList>
            <person name="Varghese N."/>
            <person name="Submissions S."/>
        </authorList>
    </citation>
    <scope>NUCLEOTIDE SEQUENCE [LARGE SCALE GENOMIC DNA]</scope>
    <source>
        <strain evidence="3">DSM 22127</strain>
    </source>
</reference>